<accession>A0A9E6RIG3</accession>
<dbReference type="InterPro" id="IPR021068">
    <property type="entry name" value="HTH_DNA-bd"/>
</dbReference>
<evidence type="ECO:0000313" key="3">
    <source>
        <dbReference type="Proteomes" id="UP000825701"/>
    </source>
</evidence>
<name>A0A9E6RIG3_9HYPH</name>
<dbReference type="Proteomes" id="UP000825701">
    <property type="component" value="Chromosome"/>
</dbReference>
<proteinExistence type="predicted"/>
<gene>
    <name evidence="2" type="ORF">K6K41_12765</name>
</gene>
<dbReference type="Pfam" id="PF11972">
    <property type="entry name" value="HTH_13"/>
    <property type="match status" value="1"/>
</dbReference>
<feature type="domain" description="HTH DNA binding" evidence="1">
    <location>
        <begin position="1"/>
        <end position="39"/>
    </location>
</feature>
<sequence length="42" mass="4482">MVTAALIAARLTVTPRAALGLAQELGLRESTGRKRYRAWAAA</sequence>
<dbReference type="EMBL" id="CP081869">
    <property type="protein sequence ID" value="QZO02061.1"/>
    <property type="molecule type" value="Genomic_DNA"/>
</dbReference>
<protein>
    <recommendedName>
        <fullName evidence="1">HTH DNA binding domain-containing protein</fullName>
    </recommendedName>
</protein>
<dbReference type="KEGG" id="cmet:K6K41_12765"/>
<dbReference type="AlphaFoldDB" id="A0A9E6RIG3"/>
<organism evidence="2 3">
    <name type="scientific">Chenggangzhangella methanolivorans</name>
    <dbReference type="NCBI Taxonomy" id="1437009"/>
    <lineage>
        <taxon>Bacteria</taxon>
        <taxon>Pseudomonadati</taxon>
        <taxon>Pseudomonadota</taxon>
        <taxon>Alphaproteobacteria</taxon>
        <taxon>Hyphomicrobiales</taxon>
        <taxon>Methylopilaceae</taxon>
        <taxon>Chenggangzhangella</taxon>
    </lineage>
</organism>
<evidence type="ECO:0000259" key="1">
    <source>
        <dbReference type="Pfam" id="PF11972"/>
    </source>
</evidence>
<dbReference type="RefSeq" id="WP_261405444.1">
    <property type="nucleotide sequence ID" value="NZ_CP081869.1"/>
</dbReference>
<reference evidence="2" key="1">
    <citation type="submission" date="2021-08" db="EMBL/GenBank/DDBJ databases">
        <authorList>
            <person name="Zhang H."/>
            <person name="Xu M."/>
            <person name="Yu Z."/>
            <person name="Yang L."/>
            <person name="Cai Y."/>
        </authorList>
    </citation>
    <scope>NUCLEOTIDE SEQUENCE</scope>
    <source>
        <strain evidence="2">CHL1</strain>
    </source>
</reference>
<evidence type="ECO:0000313" key="2">
    <source>
        <dbReference type="EMBL" id="QZO02061.1"/>
    </source>
</evidence>
<keyword evidence="3" id="KW-1185">Reference proteome</keyword>